<feature type="compositionally biased region" description="Low complexity" evidence="2">
    <location>
        <begin position="377"/>
        <end position="388"/>
    </location>
</feature>
<evidence type="ECO:0000256" key="2">
    <source>
        <dbReference type="SAM" id="MobiDB-lite"/>
    </source>
</evidence>
<dbReference type="GO" id="GO:0006364">
    <property type="term" value="P:rRNA processing"/>
    <property type="evidence" value="ECO:0007669"/>
    <property type="project" value="InterPro"/>
</dbReference>
<feature type="region of interest" description="Disordered" evidence="2">
    <location>
        <begin position="322"/>
        <end position="349"/>
    </location>
</feature>
<dbReference type="PANTHER" id="PTHR12202:SF0">
    <property type="entry name" value="ESF1 HOMOLOG"/>
    <property type="match status" value="1"/>
</dbReference>
<feature type="region of interest" description="Disordered" evidence="2">
    <location>
        <begin position="1"/>
        <end position="77"/>
    </location>
</feature>
<feature type="compositionally biased region" description="Basic and acidic residues" evidence="2">
    <location>
        <begin position="521"/>
        <end position="532"/>
    </location>
</feature>
<organism evidence="4 5">
    <name type="scientific">Strigomonas culicis</name>
    <dbReference type="NCBI Taxonomy" id="28005"/>
    <lineage>
        <taxon>Eukaryota</taxon>
        <taxon>Discoba</taxon>
        <taxon>Euglenozoa</taxon>
        <taxon>Kinetoplastea</taxon>
        <taxon>Metakinetoplastina</taxon>
        <taxon>Trypanosomatida</taxon>
        <taxon>Trypanosomatidae</taxon>
        <taxon>Strigomonadinae</taxon>
        <taxon>Strigomonas</taxon>
    </lineage>
</organism>
<feature type="region of interest" description="Disordered" evidence="2">
    <location>
        <begin position="146"/>
        <end position="201"/>
    </location>
</feature>
<feature type="coiled-coil region" evidence="1">
    <location>
        <begin position="449"/>
        <end position="492"/>
    </location>
</feature>
<feature type="compositionally biased region" description="Basic and acidic residues" evidence="2">
    <location>
        <begin position="606"/>
        <end position="616"/>
    </location>
</feature>
<dbReference type="AlphaFoldDB" id="S9UA70"/>
<evidence type="ECO:0000313" key="4">
    <source>
        <dbReference type="EMBL" id="EPY25619.1"/>
    </source>
</evidence>
<feature type="compositionally biased region" description="Acidic residues" evidence="2">
    <location>
        <begin position="172"/>
        <end position="182"/>
    </location>
</feature>
<comment type="caution">
    <text evidence="4">The sequence shown here is derived from an EMBL/GenBank/DDBJ whole genome shotgun (WGS) entry which is preliminary data.</text>
</comment>
<proteinExistence type="predicted"/>
<feature type="domain" description="ESF1 RRM" evidence="3">
    <location>
        <begin position="90"/>
        <end position="272"/>
    </location>
</feature>
<sequence>MNPRAELARAAQEDPRFAKRIPKRLLEADEREPEDREDEEEEEEEEQPQSAEDHDAGEEDADVNSEEEHALDDEVNAWAPDDVEYIEPQRRLAVVNCDWDHVRAVDLYAVLFHALPLGGRLLEVNIYLSETGKKMIEHERVYGPDLWAKPEDAPEGEAGKDGGEPGITSVEELPEDLSDDEASEARSDGWMDDNPHMMEEQGEDGEFFSEGKYRQYEMSRMKYYYAVATFDSPETAAVVYDALDGMDIEASGVVLDLRYIDETETFPDAPVSHADRIPPNFKPLTSFKSAALTQSRFRISWDQDDVFRHHSVQDAFTGTTEDDDLAAYLAPPDSDDDEADATTGRSKADEKLRIRRKYAHLLQEIGGLADEPEDGSGSEQAAESASSGSDDDDLNRFSDVEDNAEDDGDGEYDVVGNVESTMDLDADSKAIGLQQEARLKQKMKDGTLAAQAEIKYKQRRKEMKKTKKEMLLREKEDAKALAVAEREQQREKLRAIVGPDGETTQLSGKERRKLHAKKMKERAAQERIDRKQMRAAGRLGVQREAQQQREVQEADTAISAIDSRFSNKLLSDPRFNLDVGQRDRRVAEDIVDLAKTVSKARKAKRERAPDSGDARTSKQAKSDNISGAVDYFLRKPSNKK</sequence>
<feature type="compositionally biased region" description="Acidic residues" evidence="2">
    <location>
        <begin position="29"/>
        <end position="47"/>
    </location>
</feature>
<dbReference type="Pfam" id="PF25121">
    <property type="entry name" value="RRM_ESF1"/>
    <property type="match status" value="1"/>
</dbReference>
<keyword evidence="5" id="KW-1185">Reference proteome</keyword>
<gene>
    <name evidence="4" type="ORF">STCU_06624</name>
</gene>
<name>S9UA70_9TRYP</name>
<feature type="region of interest" description="Disordered" evidence="2">
    <location>
        <begin position="367"/>
        <end position="415"/>
    </location>
</feature>
<evidence type="ECO:0000256" key="1">
    <source>
        <dbReference type="SAM" id="Coils"/>
    </source>
</evidence>
<dbReference type="Proteomes" id="UP000015354">
    <property type="component" value="Unassembled WGS sequence"/>
</dbReference>
<keyword evidence="1" id="KW-0175">Coiled coil</keyword>
<feature type="compositionally biased region" description="Acidic residues" evidence="2">
    <location>
        <begin position="55"/>
        <end position="77"/>
    </location>
</feature>
<dbReference type="EMBL" id="ATMH01006624">
    <property type="protein sequence ID" value="EPY25619.1"/>
    <property type="molecule type" value="Genomic_DNA"/>
</dbReference>
<dbReference type="OrthoDB" id="431825at2759"/>
<accession>S9UA70</accession>
<feature type="compositionally biased region" description="Basic and acidic residues" evidence="2">
    <location>
        <begin position="146"/>
        <end position="163"/>
    </location>
</feature>
<feature type="compositionally biased region" description="Acidic residues" evidence="2">
    <location>
        <begin position="400"/>
        <end position="412"/>
    </location>
</feature>
<evidence type="ECO:0000313" key="5">
    <source>
        <dbReference type="Proteomes" id="UP000015354"/>
    </source>
</evidence>
<evidence type="ECO:0000259" key="3">
    <source>
        <dbReference type="Pfam" id="PF25121"/>
    </source>
</evidence>
<dbReference type="InterPro" id="IPR039754">
    <property type="entry name" value="Esf1"/>
</dbReference>
<dbReference type="PANTHER" id="PTHR12202">
    <property type="entry name" value="ESF1 HOMOLOG"/>
    <property type="match status" value="1"/>
</dbReference>
<reference evidence="4 5" key="1">
    <citation type="journal article" date="2013" name="PLoS ONE">
        <title>Predicting the Proteins of Angomonas deanei, Strigomonas culicis and Their Respective Endosymbionts Reveals New Aspects of the Trypanosomatidae Family.</title>
        <authorList>
            <person name="Motta M.C."/>
            <person name="Martins A.C."/>
            <person name="de Souza S.S."/>
            <person name="Catta-Preta C.M."/>
            <person name="Silva R."/>
            <person name="Klein C.C."/>
            <person name="de Almeida L.G."/>
            <person name="de Lima Cunha O."/>
            <person name="Ciapina L.P."/>
            <person name="Brocchi M."/>
            <person name="Colabardini A.C."/>
            <person name="de Araujo Lima B."/>
            <person name="Machado C.R."/>
            <person name="de Almeida Soares C.M."/>
            <person name="Probst C.M."/>
            <person name="de Menezes C.B."/>
            <person name="Thompson C.E."/>
            <person name="Bartholomeu D.C."/>
            <person name="Gradia D.F."/>
            <person name="Pavoni D.P."/>
            <person name="Grisard E.C."/>
            <person name="Fantinatti-Garboggini F."/>
            <person name="Marchini F.K."/>
            <person name="Rodrigues-Luiz G.F."/>
            <person name="Wagner G."/>
            <person name="Goldman G.H."/>
            <person name="Fietto J.L."/>
            <person name="Elias M.C."/>
            <person name="Goldman M.H."/>
            <person name="Sagot M.F."/>
            <person name="Pereira M."/>
            <person name="Stoco P.H."/>
            <person name="de Mendonca-Neto R.P."/>
            <person name="Teixeira S.M."/>
            <person name="Maciel T.E."/>
            <person name="de Oliveira Mendes T.A."/>
            <person name="Urmenyi T.P."/>
            <person name="de Souza W."/>
            <person name="Schenkman S."/>
            <person name="de Vasconcelos A.T."/>
        </authorList>
    </citation>
    <scope>NUCLEOTIDE SEQUENCE [LARGE SCALE GENOMIC DNA]</scope>
</reference>
<dbReference type="InterPro" id="IPR056750">
    <property type="entry name" value="RRM_ESF1"/>
</dbReference>
<feature type="compositionally biased region" description="Basic and acidic residues" evidence="2">
    <location>
        <begin position="183"/>
        <end position="199"/>
    </location>
</feature>
<feature type="region of interest" description="Disordered" evidence="2">
    <location>
        <begin position="519"/>
        <end position="552"/>
    </location>
</feature>
<protein>
    <recommendedName>
        <fullName evidence="3">ESF1 RRM domain-containing protein</fullName>
    </recommendedName>
</protein>
<dbReference type="GO" id="GO:0003723">
    <property type="term" value="F:RNA binding"/>
    <property type="evidence" value="ECO:0007669"/>
    <property type="project" value="TreeGrafter"/>
</dbReference>
<feature type="region of interest" description="Disordered" evidence="2">
    <location>
        <begin position="594"/>
        <end position="640"/>
    </location>
</feature>